<evidence type="ECO:0000313" key="2">
    <source>
        <dbReference type="EMBL" id="VDI63607.1"/>
    </source>
</evidence>
<feature type="transmembrane region" description="Helical" evidence="1">
    <location>
        <begin position="636"/>
        <end position="657"/>
    </location>
</feature>
<dbReference type="OrthoDB" id="6161092at2759"/>
<reference evidence="2" key="1">
    <citation type="submission" date="2018-11" db="EMBL/GenBank/DDBJ databases">
        <authorList>
            <person name="Alioto T."/>
            <person name="Alioto T."/>
        </authorList>
    </citation>
    <scope>NUCLEOTIDE SEQUENCE</scope>
</reference>
<dbReference type="AlphaFoldDB" id="A0A8B6GGN0"/>
<evidence type="ECO:0000313" key="3">
    <source>
        <dbReference type="Proteomes" id="UP000596742"/>
    </source>
</evidence>
<keyword evidence="1" id="KW-0472">Membrane</keyword>
<keyword evidence="1" id="KW-0812">Transmembrane</keyword>
<sequence>MPPDVSNVTLSYMYSDDVVDDTIFTAEEHDIGLEWEGGKEDVAFYEWEIGSSPGTDDVFPRIMFGITESKKAYIRDGKLWIDETPLNASVGEFANTTWSNETMKAAKMNTFFNLEPGKCVYVTLYAVGRSHLSSTVYSNPLCIKRTKDSALELGTPDKRKRKSSKLHGEILLQDTTTKVSADIIIKGINVTILAGILNQTDVTADYGTAASAKYTRYLIDPCTRWEDTSRFLRHRLVIWSSVRYLIDPCTRWEDTSRFLRHRLVIWSSVRYLIDPCTRWEDTSRFLRHRLKQYAGLMFYLSPSTSVESLTEISINVMFDSSLFDTNTEIPVLVYWDNFQESWNHPSDTCNDVTDKTDFVNKVFTTQACKEVFSKTTSTRKKRSVPTSVPLPRMWSLMVMSRKAPNTPPRITTSELFVGEDMDDLQDKNGQRVIQYVDSESDDVEFTILQPPFHGQANITSDGTVYYFPDSNYNGADFIIVKVVETGLLPPFHPLSATRTITINIAPINDAPVLLPFESALKFEEIEIPGKGLNSVQILLDGNVTKKYDLGQVTFMDFDFVDPSINEINYTMRINNTLLKCDDIERASSFEKYSCKCDRGYTDQWCQTDINECDPNPCSVFYDCEDLIGYQKCNLNLVKTILLTLAVLLILVMCFMLIRRYYKKKRPNKIDPGSNTWSFGSEDLGQKKGRFIRPTSASSTEDLVPSCTVRDINVDIGKHIIPLCTVRETNVGNRQLFEEKVDTHTENTSETGDRIVLLSEKTIDSLTKTLEPISTLTATIGLKAPHHKPLRMKTGCMSLIKLTKFGNKNIEGPTGKRTLRPVILADSKGVRLQQQFIQKDQSNIIWWCKRGRKVHEAIDWLKTNLETEIQLIGDIWLYIWVGTCNLTSFDRSTRYICLSSSKSQETVDQVTTTYKDIIQLFAKYPNCKLTFLETPFYSIVNWNSKQKHKNPSTFLEQDHLLQQQVILLNKEVKTINSSLGTHSPDFSYDLYRTSNCKTANHKGKKQRKYFNVALYPDGIHPDPVLAKVWLKKLVVQIFRDCWTR</sequence>
<evidence type="ECO:0000256" key="1">
    <source>
        <dbReference type="SAM" id="Phobius"/>
    </source>
</evidence>
<name>A0A8B6GGN0_MYTGA</name>
<organism evidence="2 3">
    <name type="scientific">Mytilus galloprovincialis</name>
    <name type="common">Mediterranean mussel</name>
    <dbReference type="NCBI Taxonomy" id="29158"/>
    <lineage>
        <taxon>Eukaryota</taxon>
        <taxon>Metazoa</taxon>
        <taxon>Spiralia</taxon>
        <taxon>Lophotrochozoa</taxon>
        <taxon>Mollusca</taxon>
        <taxon>Bivalvia</taxon>
        <taxon>Autobranchia</taxon>
        <taxon>Pteriomorphia</taxon>
        <taxon>Mytilida</taxon>
        <taxon>Mytiloidea</taxon>
        <taxon>Mytilidae</taxon>
        <taxon>Mytilinae</taxon>
        <taxon>Mytilus</taxon>
    </lineage>
</organism>
<dbReference type="InterPro" id="IPR036514">
    <property type="entry name" value="SGNH_hydro_sf"/>
</dbReference>
<dbReference type="Proteomes" id="UP000596742">
    <property type="component" value="Unassembled WGS sequence"/>
</dbReference>
<evidence type="ECO:0008006" key="4">
    <source>
        <dbReference type="Google" id="ProtNLM"/>
    </source>
</evidence>
<proteinExistence type="predicted"/>
<dbReference type="EMBL" id="UYJE01008402">
    <property type="protein sequence ID" value="VDI63607.1"/>
    <property type="molecule type" value="Genomic_DNA"/>
</dbReference>
<protein>
    <recommendedName>
        <fullName evidence="4">Cadherin domain-containing protein</fullName>
    </recommendedName>
</protein>
<keyword evidence="1" id="KW-1133">Transmembrane helix</keyword>
<gene>
    <name evidence="2" type="ORF">MGAL_10B053917</name>
</gene>
<keyword evidence="3" id="KW-1185">Reference proteome</keyword>
<dbReference type="Gene3D" id="3.40.50.1110">
    <property type="entry name" value="SGNH hydrolase"/>
    <property type="match status" value="1"/>
</dbReference>
<accession>A0A8B6GGN0</accession>
<comment type="caution">
    <text evidence="2">The sequence shown here is derived from an EMBL/GenBank/DDBJ whole genome shotgun (WGS) entry which is preliminary data.</text>
</comment>
<dbReference type="Gene3D" id="2.10.25.10">
    <property type="entry name" value="Laminin"/>
    <property type="match status" value="1"/>
</dbReference>